<dbReference type="Proteomes" id="UP000198569">
    <property type="component" value="Unassembled WGS sequence"/>
</dbReference>
<dbReference type="EMBL" id="FNMV01000018">
    <property type="protein sequence ID" value="SDX91046.1"/>
    <property type="molecule type" value="Genomic_DNA"/>
</dbReference>
<accession>A0A1H3FJ73</accession>
<keyword evidence="2" id="KW-1185">Reference proteome</keyword>
<protein>
    <recommendedName>
        <fullName evidence="3">Lipoprotein</fullName>
    </recommendedName>
</protein>
<evidence type="ECO:0000313" key="1">
    <source>
        <dbReference type="EMBL" id="SDX91046.1"/>
    </source>
</evidence>
<dbReference type="AlphaFoldDB" id="A0A1H3FJ73"/>
<gene>
    <name evidence="1" type="ORF">SAMN05444338_11816</name>
</gene>
<evidence type="ECO:0008006" key="3">
    <source>
        <dbReference type="Google" id="ProtNLM"/>
    </source>
</evidence>
<organism evidence="1 2">
    <name type="scientific">Flavobacterium degerlachei</name>
    <dbReference type="NCBI Taxonomy" id="229203"/>
    <lineage>
        <taxon>Bacteria</taxon>
        <taxon>Pseudomonadati</taxon>
        <taxon>Bacteroidota</taxon>
        <taxon>Flavobacteriia</taxon>
        <taxon>Flavobacteriales</taxon>
        <taxon>Flavobacteriaceae</taxon>
        <taxon>Flavobacterium</taxon>
    </lineage>
</organism>
<proteinExistence type="predicted"/>
<reference evidence="2" key="1">
    <citation type="submission" date="2016-10" db="EMBL/GenBank/DDBJ databases">
        <authorList>
            <person name="Varghese N."/>
            <person name="Submissions S."/>
        </authorList>
    </citation>
    <scope>NUCLEOTIDE SEQUENCE [LARGE SCALE GENOMIC DNA]</scope>
    <source>
        <strain evidence="2">DSM 15718</strain>
    </source>
</reference>
<name>A0A1H3FJ73_9FLAO</name>
<dbReference type="STRING" id="229203.SAMN05444338_11816"/>
<dbReference type="PROSITE" id="PS51257">
    <property type="entry name" value="PROKAR_LIPOPROTEIN"/>
    <property type="match status" value="1"/>
</dbReference>
<evidence type="ECO:0000313" key="2">
    <source>
        <dbReference type="Proteomes" id="UP000198569"/>
    </source>
</evidence>
<sequence>MFKRLSMKKSILLISVIIFISACGVKQTRNLLTSGNYDEAIDNSVSNLKSNKDKKGKQDYIYILEEAYAKAKERDLNFINLMTQAANPLNLEKIYNTYLLLHNRQEKIKPLLPLKLLQEGRNAKFPFNNYNSEIIESKNALSQFLYGNSKKLLLSANKINYRKAYDDLVYLNQINPGYKDVLKLVEEAQFKGTDFVKVSLNNETNMVLPVRLQNDLLDFNTFEMNDKWTAYHNRAEKGIDYDFQLILNFRRIDISPEQLKEKEIIKERKIKDGLTTLLDKNGKAVKDSLGNAIKVDNFKTIRVRIYEFNQFKACQITAQVDYVDAKNRQLLESFPLSSESVFENTYSTYKGDKRATDDSYYSYFDKRNLPFPSNEQMVYDTGEDLKAKLKDIISRNKFRQ</sequence>